<organism evidence="2 3">
    <name type="scientific">Mortierella hygrophila</name>
    <dbReference type="NCBI Taxonomy" id="979708"/>
    <lineage>
        <taxon>Eukaryota</taxon>
        <taxon>Fungi</taxon>
        <taxon>Fungi incertae sedis</taxon>
        <taxon>Mucoromycota</taxon>
        <taxon>Mortierellomycotina</taxon>
        <taxon>Mortierellomycetes</taxon>
        <taxon>Mortierellales</taxon>
        <taxon>Mortierellaceae</taxon>
        <taxon>Mortierella</taxon>
    </lineage>
</organism>
<dbReference type="EMBL" id="JAAAXW010000785">
    <property type="protein sequence ID" value="KAF9536352.1"/>
    <property type="molecule type" value="Genomic_DNA"/>
</dbReference>
<dbReference type="InterPro" id="IPR036322">
    <property type="entry name" value="WD40_repeat_dom_sf"/>
</dbReference>
<feature type="region of interest" description="Disordered" evidence="1">
    <location>
        <begin position="173"/>
        <end position="226"/>
    </location>
</feature>
<dbReference type="SMART" id="SM00320">
    <property type="entry name" value="WD40"/>
    <property type="match status" value="2"/>
</dbReference>
<keyword evidence="3" id="KW-1185">Reference proteome</keyword>
<dbReference type="InterPro" id="IPR001680">
    <property type="entry name" value="WD40_rpt"/>
</dbReference>
<gene>
    <name evidence="2" type="ORF">EC957_011280</name>
</gene>
<dbReference type="AlphaFoldDB" id="A0A9P6EVP4"/>
<evidence type="ECO:0000313" key="3">
    <source>
        <dbReference type="Proteomes" id="UP000723463"/>
    </source>
</evidence>
<dbReference type="SUPFAM" id="SSF50978">
    <property type="entry name" value="WD40 repeat-like"/>
    <property type="match status" value="1"/>
</dbReference>
<dbReference type="Gene3D" id="2.130.10.10">
    <property type="entry name" value="YVTN repeat-like/Quinoprotein amine dehydrogenase"/>
    <property type="match status" value="1"/>
</dbReference>
<sequence>MALDYSPNGQQLALGTGTSIILWDMQSDEPSLELKVLSSSSQHVPYDSVAVAYSPCGQFLVSTFDDYTAHLWRRRSVEGDIDSWSYELALRGCHGLIGSLSWNPVVPLEFIIASLDGSVRVWRVTSDDGTVAVTMRWGTNLRRLCIAGVVLEGVTNLSPTHQKLISQHQDFDQGISKDDGVSTNNGSSSSDDDGFEDDDESDDGLEDDESDDGLDDGESDDGLEDD</sequence>
<evidence type="ECO:0000256" key="1">
    <source>
        <dbReference type="SAM" id="MobiDB-lite"/>
    </source>
</evidence>
<name>A0A9P6EVP4_9FUNG</name>
<dbReference type="Proteomes" id="UP000723463">
    <property type="component" value="Unassembled WGS sequence"/>
</dbReference>
<accession>A0A9P6EVP4</accession>
<feature type="non-terminal residue" evidence="2">
    <location>
        <position position="226"/>
    </location>
</feature>
<evidence type="ECO:0000313" key="2">
    <source>
        <dbReference type="EMBL" id="KAF9536352.1"/>
    </source>
</evidence>
<protein>
    <submittedName>
        <fullName evidence="2">Uncharacterized protein</fullName>
    </submittedName>
</protein>
<proteinExistence type="predicted"/>
<feature type="compositionally biased region" description="Acidic residues" evidence="1">
    <location>
        <begin position="190"/>
        <end position="226"/>
    </location>
</feature>
<comment type="caution">
    <text evidence="2">The sequence shown here is derived from an EMBL/GenBank/DDBJ whole genome shotgun (WGS) entry which is preliminary data.</text>
</comment>
<dbReference type="Pfam" id="PF00400">
    <property type="entry name" value="WD40"/>
    <property type="match status" value="2"/>
</dbReference>
<reference evidence="2" key="1">
    <citation type="journal article" date="2020" name="Fungal Divers.">
        <title>Resolving the Mortierellaceae phylogeny through synthesis of multi-gene phylogenetics and phylogenomics.</title>
        <authorList>
            <person name="Vandepol N."/>
            <person name="Liber J."/>
            <person name="Desiro A."/>
            <person name="Na H."/>
            <person name="Kennedy M."/>
            <person name="Barry K."/>
            <person name="Grigoriev I.V."/>
            <person name="Miller A.N."/>
            <person name="O'Donnell K."/>
            <person name="Stajich J.E."/>
            <person name="Bonito G."/>
        </authorList>
    </citation>
    <scope>NUCLEOTIDE SEQUENCE</scope>
    <source>
        <strain evidence="2">NRRL 2591</strain>
    </source>
</reference>
<dbReference type="InterPro" id="IPR015943">
    <property type="entry name" value="WD40/YVTN_repeat-like_dom_sf"/>
</dbReference>